<dbReference type="Proteomes" id="UP001498476">
    <property type="component" value="Unassembled WGS sequence"/>
</dbReference>
<feature type="region of interest" description="Disordered" evidence="3">
    <location>
        <begin position="310"/>
        <end position="353"/>
    </location>
</feature>
<dbReference type="SUPFAM" id="SSF50044">
    <property type="entry name" value="SH3-domain"/>
    <property type="match status" value="1"/>
</dbReference>
<dbReference type="SUPFAM" id="SSF103657">
    <property type="entry name" value="BAR/IMD domain-like"/>
    <property type="match status" value="1"/>
</dbReference>
<reference evidence="6 7" key="1">
    <citation type="journal article" date="2025" name="Microbiol. Resour. Announc.">
        <title>Draft genome sequences for Neonectria magnoliae and Neonectria punicea, canker pathogens of Liriodendron tulipifera and Acer saccharum in West Virginia.</title>
        <authorList>
            <person name="Petronek H.M."/>
            <person name="Kasson M.T."/>
            <person name="Metheny A.M."/>
            <person name="Stauder C.M."/>
            <person name="Lovett B."/>
            <person name="Lynch S.C."/>
            <person name="Garnas J.R."/>
            <person name="Kasson L.R."/>
            <person name="Stajich J.E."/>
        </authorList>
    </citation>
    <scope>NUCLEOTIDE SEQUENCE [LARGE SCALE GENOMIC DNA]</scope>
    <source>
        <strain evidence="6 7">NRRL 64653</strain>
    </source>
</reference>
<dbReference type="Pfam" id="PF03114">
    <property type="entry name" value="BAR"/>
    <property type="match status" value="1"/>
</dbReference>
<dbReference type="InterPro" id="IPR036028">
    <property type="entry name" value="SH3-like_dom_sf"/>
</dbReference>
<keyword evidence="1 2" id="KW-0728">SH3 domain</keyword>
<feature type="domain" description="SH3" evidence="4">
    <location>
        <begin position="401"/>
        <end position="462"/>
    </location>
</feature>
<dbReference type="PANTHER" id="PTHR47174">
    <property type="entry name" value="BRIDGING INTEGRATOR 3"/>
    <property type="match status" value="1"/>
</dbReference>
<feature type="domain" description="BAR" evidence="5">
    <location>
        <begin position="18"/>
        <end position="255"/>
    </location>
</feature>
<dbReference type="CDD" id="cd07599">
    <property type="entry name" value="BAR_Rvs167p"/>
    <property type="match status" value="1"/>
</dbReference>
<dbReference type="InterPro" id="IPR046982">
    <property type="entry name" value="BIN3/RVS161-like"/>
</dbReference>
<dbReference type="Gene3D" id="2.30.30.40">
    <property type="entry name" value="SH3 Domains"/>
    <property type="match status" value="1"/>
</dbReference>
<gene>
    <name evidence="6" type="ORF">QQX98_007577</name>
</gene>
<evidence type="ECO:0000259" key="5">
    <source>
        <dbReference type="PROSITE" id="PS51021"/>
    </source>
</evidence>
<proteinExistence type="predicted"/>
<evidence type="ECO:0000313" key="6">
    <source>
        <dbReference type="EMBL" id="KAK7413568.1"/>
    </source>
</evidence>
<dbReference type="PROSITE" id="PS51021">
    <property type="entry name" value="BAR"/>
    <property type="match status" value="1"/>
</dbReference>
<keyword evidence="7" id="KW-1185">Reference proteome</keyword>
<dbReference type="InterPro" id="IPR001452">
    <property type="entry name" value="SH3_domain"/>
</dbReference>
<evidence type="ECO:0000256" key="1">
    <source>
        <dbReference type="ARBA" id="ARBA00022443"/>
    </source>
</evidence>
<dbReference type="PANTHER" id="PTHR47174:SF2">
    <property type="entry name" value="SH3 DOMAIN SIGNALLING PROTEIN (AFU_ORTHOLOGUE AFUA_5G07670)"/>
    <property type="match status" value="1"/>
</dbReference>
<comment type="caution">
    <text evidence="6">The sequence shown here is derived from an EMBL/GenBank/DDBJ whole genome shotgun (WGS) entry which is preliminary data.</text>
</comment>
<dbReference type="InterPro" id="IPR027267">
    <property type="entry name" value="AH/BAR_dom_sf"/>
</dbReference>
<sequence length="463" mass="51113">MSSWRTKTTDSVQSVQTRLGNIVKKAPADDHNVTAMIKDYEAGDIAITKIINEAKCLQLAWHDMASSQLGIANAFQELYGPIGVDAEEGEEQRIVPVATPRDVLRRATGLQQVYASLHEEMRDEITAMETLLLRPATDVKDLIQPIKKTIKKRDKMRVDFENAQAKVTKLQRKPGKSPKEETQLAKAQLDLSVLSEAFETADSHLRETLPPLVHAISSIISPLLATVILIQNRLLGLCYTVVHEYCQENGFPSPAPPMEDVVADWGHAFGPIASEVESFSSVRKHLSLHRKLESEQSLRGRTVSFQRLKAPLSRVTSASSQPHTSPDRSPEPEQPAPTPKIQSTATTPGSLAVPTDFTSATVLRGSRSTSCLKSQRSDYFGQAAITKKKPPPPPPGPKPKKLMEFVEAQFDFQGTGADDLSFRAGDRIRVIQRTNTDQDWWRGELGGYQGSFPANYCRPVASN</sequence>
<accession>A0ABR1GY09</accession>
<dbReference type="EMBL" id="JAZAVJ010000126">
    <property type="protein sequence ID" value="KAK7413568.1"/>
    <property type="molecule type" value="Genomic_DNA"/>
</dbReference>
<dbReference type="PROSITE" id="PS50002">
    <property type="entry name" value="SH3"/>
    <property type="match status" value="1"/>
</dbReference>
<evidence type="ECO:0000313" key="7">
    <source>
        <dbReference type="Proteomes" id="UP001498476"/>
    </source>
</evidence>
<protein>
    <recommendedName>
        <fullName evidence="8">SH3 domain-containing protein</fullName>
    </recommendedName>
</protein>
<dbReference type="SMART" id="SM00326">
    <property type="entry name" value="SH3"/>
    <property type="match status" value="1"/>
</dbReference>
<evidence type="ECO:0008006" key="8">
    <source>
        <dbReference type="Google" id="ProtNLM"/>
    </source>
</evidence>
<evidence type="ECO:0000256" key="3">
    <source>
        <dbReference type="SAM" id="MobiDB-lite"/>
    </source>
</evidence>
<feature type="compositionally biased region" description="Polar residues" evidence="3">
    <location>
        <begin position="340"/>
        <end position="349"/>
    </location>
</feature>
<feature type="compositionally biased region" description="Polar residues" evidence="3">
    <location>
        <begin position="314"/>
        <end position="324"/>
    </location>
</feature>
<name>A0ABR1GY09_9HYPO</name>
<dbReference type="Pfam" id="PF14604">
    <property type="entry name" value="SH3_9"/>
    <property type="match status" value="1"/>
</dbReference>
<dbReference type="InterPro" id="IPR004148">
    <property type="entry name" value="BAR_dom"/>
</dbReference>
<dbReference type="PRINTS" id="PR00452">
    <property type="entry name" value="SH3DOMAIN"/>
</dbReference>
<evidence type="ECO:0000256" key="2">
    <source>
        <dbReference type="PROSITE-ProRule" id="PRU00192"/>
    </source>
</evidence>
<evidence type="ECO:0000259" key="4">
    <source>
        <dbReference type="PROSITE" id="PS50002"/>
    </source>
</evidence>
<organism evidence="6 7">
    <name type="scientific">Neonectria punicea</name>
    <dbReference type="NCBI Taxonomy" id="979145"/>
    <lineage>
        <taxon>Eukaryota</taxon>
        <taxon>Fungi</taxon>
        <taxon>Dikarya</taxon>
        <taxon>Ascomycota</taxon>
        <taxon>Pezizomycotina</taxon>
        <taxon>Sordariomycetes</taxon>
        <taxon>Hypocreomycetidae</taxon>
        <taxon>Hypocreales</taxon>
        <taxon>Nectriaceae</taxon>
        <taxon>Neonectria</taxon>
    </lineage>
</organism>
<dbReference type="Gene3D" id="1.20.1270.60">
    <property type="entry name" value="Arfaptin homology (AH) domain/BAR domain"/>
    <property type="match status" value="1"/>
</dbReference>